<dbReference type="InterPro" id="IPR016163">
    <property type="entry name" value="Ald_DH_C"/>
</dbReference>
<feature type="domain" description="Aldehyde dehydrogenase" evidence="4">
    <location>
        <begin position="22"/>
        <end position="475"/>
    </location>
</feature>
<evidence type="ECO:0000256" key="2">
    <source>
        <dbReference type="ARBA" id="ARBA00023002"/>
    </source>
</evidence>
<protein>
    <recommendedName>
        <fullName evidence="4">Aldehyde dehydrogenase domain-containing protein</fullName>
    </recommendedName>
</protein>
<dbReference type="Proteomes" id="UP000053372">
    <property type="component" value="Unassembled WGS sequence"/>
</dbReference>
<dbReference type="Gene3D" id="3.40.605.10">
    <property type="entry name" value="Aldehyde Dehydrogenase, Chain A, domain 1"/>
    <property type="match status" value="1"/>
</dbReference>
<gene>
    <name evidence="5" type="ORF">BC008_07555</name>
</gene>
<keyword evidence="3" id="KW-0520">NAD</keyword>
<dbReference type="Pfam" id="PF00171">
    <property type="entry name" value="Aldedh"/>
    <property type="match status" value="1"/>
</dbReference>
<dbReference type="PANTHER" id="PTHR42986:SF1">
    <property type="entry name" value="BENZALDEHYDE DEHYDROGENASE YFMT"/>
    <property type="match status" value="1"/>
</dbReference>
<dbReference type="InterPro" id="IPR015590">
    <property type="entry name" value="Aldehyde_DH_dom"/>
</dbReference>
<dbReference type="PANTHER" id="PTHR42986">
    <property type="entry name" value="BENZALDEHYDE DEHYDROGENASE YFMT"/>
    <property type="match status" value="1"/>
</dbReference>
<keyword evidence="2" id="KW-0560">Oxidoreductase</keyword>
<comment type="similarity">
    <text evidence="1">Belongs to the aldehyde dehydrogenase family.</text>
</comment>
<evidence type="ECO:0000313" key="6">
    <source>
        <dbReference type="Proteomes" id="UP000053372"/>
    </source>
</evidence>
<dbReference type="AlphaFoldDB" id="A0A0V7ZBK3"/>
<dbReference type="InterPro" id="IPR016161">
    <property type="entry name" value="Ald_DH/histidinol_DH"/>
</dbReference>
<keyword evidence="6" id="KW-1185">Reference proteome</keyword>
<accession>A0A0V7ZBK3</accession>
<evidence type="ECO:0000313" key="5">
    <source>
        <dbReference type="EMBL" id="KST61893.1"/>
    </source>
</evidence>
<dbReference type="SUPFAM" id="SSF53720">
    <property type="entry name" value="ALDH-like"/>
    <property type="match status" value="1"/>
</dbReference>
<dbReference type="Gene3D" id="3.40.309.10">
    <property type="entry name" value="Aldehyde Dehydrogenase, Chain A, domain 2"/>
    <property type="match status" value="1"/>
</dbReference>
<proteinExistence type="inferred from homology"/>
<dbReference type="GO" id="GO:0016620">
    <property type="term" value="F:oxidoreductase activity, acting on the aldehyde or oxo group of donors, NAD or NADP as acceptor"/>
    <property type="evidence" value="ECO:0007669"/>
    <property type="project" value="InterPro"/>
</dbReference>
<dbReference type="InterPro" id="IPR016162">
    <property type="entry name" value="Ald_DH_N"/>
</dbReference>
<organism evidence="5 6">
    <name type="scientific">Mastigocoleus testarum BC008</name>
    <dbReference type="NCBI Taxonomy" id="371196"/>
    <lineage>
        <taxon>Bacteria</taxon>
        <taxon>Bacillati</taxon>
        <taxon>Cyanobacteriota</taxon>
        <taxon>Cyanophyceae</taxon>
        <taxon>Nostocales</taxon>
        <taxon>Hapalosiphonaceae</taxon>
        <taxon>Mastigocoleus</taxon>
    </lineage>
</organism>
<name>A0A0V7ZBK3_9CYAN</name>
<comment type="caution">
    <text evidence="5">The sequence shown here is derived from an EMBL/GenBank/DDBJ whole genome shotgun (WGS) entry which is preliminary data.</text>
</comment>
<evidence type="ECO:0000256" key="3">
    <source>
        <dbReference type="ARBA" id="ARBA00023027"/>
    </source>
</evidence>
<sequence length="488" mass="53298">MADKLLNWDQMDGKLYSQGWRDGVKKMDIIEPATEKTIGQVALGSAEIIAKAAKIAAKAQKEWVKVPPEEKRSLLIKVDTLLHQYADEICEWTMYEIGATRSKAQFEINFCSDEFLEAASYPTQNFGTFLADRANRKSYGMRVPYGVVAAITPSNVPLILAARVIAPAIATGNAVLLRPHPSSIVCGGFIFARLFEEAGLPDGLLHVIPARGKDNEAFESDPNISMVHFTGSSSTAQKIAEVASRSLKKVSVSGSGKNPLVVLDDVEDMDALISNAIFSTFYFGGQSCMTAGRHLVHRSLYNEYLQRFVAAAKELVVDNPVTNPDTFYGPMIQPGSVKRQTEIVRDAVAKGAKLHLGGEAKGSFFYPTVLSDVTPEMQAWQQEIFGPIAAITVFDTDSEAIAKANDTPYGLSGAVFGSPTRATRVAEQIHTGMIHINDRTTDDSAYVPFGGVKLSGNGGRYGSYVNWNEYTQWRWFTVSEKPSLISSE</sequence>
<evidence type="ECO:0000256" key="1">
    <source>
        <dbReference type="ARBA" id="ARBA00009986"/>
    </source>
</evidence>
<dbReference type="EMBL" id="LMTZ01000168">
    <property type="protein sequence ID" value="KST61893.1"/>
    <property type="molecule type" value="Genomic_DNA"/>
</dbReference>
<evidence type="ECO:0000259" key="4">
    <source>
        <dbReference type="Pfam" id="PF00171"/>
    </source>
</evidence>
<dbReference type="RefSeq" id="WP_027846091.1">
    <property type="nucleotide sequence ID" value="NZ_LMTZ01000168.1"/>
</dbReference>
<dbReference type="OrthoDB" id="9762913at2"/>
<reference evidence="5 6" key="1">
    <citation type="journal article" date="2015" name="Genome Announc.">
        <title>Draft Genome of the Euendolithic (true boring) Cyanobacterium Mastigocoleus testarum strain BC008.</title>
        <authorList>
            <person name="Guida B.S."/>
            <person name="Garcia-Pichel F."/>
        </authorList>
    </citation>
    <scope>NUCLEOTIDE SEQUENCE [LARGE SCALE GENOMIC DNA]</scope>
    <source>
        <strain evidence="5 6">BC008</strain>
    </source>
</reference>